<evidence type="ECO:0000313" key="1">
    <source>
        <dbReference type="EMBL" id="KAH3733855.1"/>
    </source>
</evidence>
<sequence length="68" mass="7447">MLPVSNLPVSDDCTGCCAYKCFQSLTYPRVTTVQAAVSIMLPVSDLPESDDCTGCCFYNGSSLWRTRE</sequence>
<proteinExistence type="predicted"/>
<organism evidence="1 2">
    <name type="scientific">Dreissena polymorpha</name>
    <name type="common">Zebra mussel</name>
    <name type="synonym">Mytilus polymorpha</name>
    <dbReference type="NCBI Taxonomy" id="45954"/>
    <lineage>
        <taxon>Eukaryota</taxon>
        <taxon>Metazoa</taxon>
        <taxon>Spiralia</taxon>
        <taxon>Lophotrochozoa</taxon>
        <taxon>Mollusca</taxon>
        <taxon>Bivalvia</taxon>
        <taxon>Autobranchia</taxon>
        <taxon>Heteroconchia</taxon>
        <taxon>Euheterodonta</taxon>
        <taxon>Imparidentia</taxon>
        <taxon>Neoheterodontei</taxon>
        <taxon>Myida</taxon>
        <taxon>Dreissenoidea</taxon>
        <taxon>Dreissenidae</taxon>
        <taxon>Dreissena</taxon>
    </lineage>
</organism>
<gene>
    <name evidence="1" type="ORF">DPMN_040292</name>
</gene>
<accession>A0A9D4HSX6</accession>
<reference evidence="1" key="1">
    <citation type="journal article" date="2019" name="bioRxiv">
        <title>The Genome of the Zebra Mussel, Dreissena polymorpha: A Resource for Invasive Species Research.</title>
        <authorList>
            <person name="McCartney M.A."/>
            <person name="Auch B."/>
            <person name="Kono T."/>
            <person name="Mallez S."/>
            <person name="Zhang Y."/>
            <person name="Obille A."/>
            <person name="Becker A."/>
            <person name="Abrahante J.E."/>
            <person name="Garbe J."/>
            <person name="Badalamenti J.P."/>
            <person name="Herman A."/>
            <person name="Mangelson H."/>
            <person name="Liachko I."/>
            <person name="Sullivan S."/>
            <person name="Sone E.D."/>
            <person name="Koren S."/>
            <person name="Silverstein K.A.T."/>
            <person name="Beckman K.B."/>
            <person name="Gohl D.M."/>
        </authorList>
    </citation>
    <scope>NUCLEOTIDE SEQUENCE</scope>
    <source>
        <strain evidence="1">Duluth1</strain>
        <tissue evidence="1">Whole animal</tissue>
    </source>
</reference>
<comment type="caution">
    <text evidence="1">The sequence shown here is derived from an EMBL/GenBank/DDBJ whole genome shotgun (WGS) entry which is preliminary data.</text>
</comment>
<reference evidence="1" key="2">
    <citation type="submission" date="2020-11" db="EMBL/GenBank/DDBJ databases">
        <authorList>
            <person name="McCartney M.A."/>
            <person name="Auch B."/>
            <person name="Kono T."/>
            <person name="Mallez S."/>
            <person name="Becker A."/>
            <person name="Gohl D.M."/>
            <person name="Silverstein K.A.T."/>
            <person name="Koren S."/>
            <person name="Bechman K.B."/>
            <person name="Herman A."/>
            <person name="Abrahante J.E."/>
            <person name="Garbe J."/>
        </authorList>
    </citation>
    <scope>NUCLEOTIDE SEQUENCE</scope>
    <source>
        <strain evidence="1">Duluth1</strain>
        <tissue evidence="1">Whole animal</tissue>
    </source>
</reference>
<keyword evidence="2" id="KW-1185">Reference proteome</keyword>
<protein>
    <submittedName>
        <fullName evidence="1">Uncharacterized protein</fullName>
    </submittedName>
</protein>
<evidence type="ECO:0000313" key="2">
    <source>
        <dbReference type="Proteomes" id="UP000828390"/>
    </source>
</evidence>
<dbReference type="EMBL" id="JAIWYP010000011">
    <property type="protein sequence ID" value="KAH3733855.1"/>
    <property type="molecule type" value="Genomic_DNA"/>
</dbReference>
<dbReference type="Proteomes" id="UP000828390">
    <property type="component" value="Unassembled WGS sequence"/>
</dbReference>
<dbReference type="AlphaFoldDB" id="A0A9D4HSX6"/>
<name>A0A9D4HSX6_DREPO</name>